<accession>A0A2U2P9W8</accession>
<comment type="caution">
    <text evidence="6">The sequence shown here is derived from an EMBL/GenBank/DDBJ whole genome shotgun (WGS) entry which is preliminary data.</text>
</comment>
<dbReference type="Pfam" id="PF04616">
    <property type="entry name" value="Glyco_hydro_43"/>
    <property type="match status" value="1"/>
</dbReference>
<evidence type="ECO:0000256" key="2">
    <source>
        <dbReference type="ARBA" id="ARBA00009865"/>
    </source>
</evidence>
<dbReference type="InterPro" id="IPR023296">
    <property type="entry name" value="Glyco_hydro_beta-prop_sf"/>
</dbReference>
<evidence type="ECO:0000256" key="5">
    <source>
        <dbReference type="RuleBase" id="RU361187"/>
    </source>
</evidence>
<dbReference type="PROSITE" id="PS51257">
    <property type="entry name" value="PROKAR_LIPOPROTEIN"/>
    <property type="match status" value="1"/>
</dbReference>
<dbReference type="Proteomes" id="UP000245647">
    <property type="component" value="Unassembled WGS sequence"/>
</dbReference>
<dbReference type="PANTHER" id="PTHR43301">
    <property type="entry name" value="ARABINAN ENDO-1,5-ALPHA-L-ARABINOSIDASE"/>
    <property type="match status" value="1"/>
</dbReference>
<organism evidence="6 7">
    <name type="scientific">Pararcticibacter amylolyticus</name>
    <dbReference type="NCBI Taxonomy" id="2173175"/>
    <lineage>
        <taxon>Bacteria</taxon>
        <taxon>Pseudomonadati</taxon>
        <taxon>Bacteroidota</taxon>
        <taxon>Sphingobacteriia</taxon>
        <taxon>Sphingobacteriales</taxon>
        <taxon>Sphingobacteriaceae</taxon>
        <taxon>Pararcticibacter</taxon>
    </lineage>
</organism>
<gene>
    <name evidence="6" type="ORF">DDR33_23715</name>
</gene>
<dbReference type="CDD" id="cd08983">
    <property type="entry name" value="GH43_Bt3655-like"/>
    <property type="match status" value="1"/>
</dbReference>
<comment type="similarity">
    <text evidence="2 5">Belongs to the glycosyl hydrolase 43 family.</text>
</comment>
<dbReference type="GO" id="GO:0005975">
    <property type="term" value="P:carbohydrate metabolic process"/>
    <property type="evidence" value="ECO:0007669"/>
    <property type="project" value="InterPro"/>
</dbReference>
<comment type="pathway">
    <text evidence="1">Glycan metabolism; L-arabinan degradation.</text>
</comment>
<keyword evidence="7" id="KW-1185">Reference proteome</keyword>
<dbReference type="InterPro" id="IPR050727">
    <property type="entry name" value="GH43_arabinanases"/>
</dbReference>
<dbReference type="OrthoDB" id="9758923at2"/>
<dbReference type="GO" id="GO:0004553">
    <property type="term" value="F:hydrolase activity, hydrolyzing O-glycosyl compounds"/>
    <property type="evidence" value="ECO:0007669"/>
    <property type="project" value="InterPro"/>
</dbReference>
<feature type="non-terminal residue" evidence="6">
    <location>
        <position position="302"/>
    </location>
</feature>
<name>A0A2U2P9W8_9SPHI</name>
<evidence type="ECO:0000313" key="7">
    <source>
        <dbReference type="Proteomes" id="UP000245647"/>
    </source>
</evidence>
<keyword evidence="4 5" id="KW-0326">Glycosidase</keyword>
<dbReference type="AlphaFoldDB" id="A0A2U2P9W8"/>
<keyword evidence="3 5" id="KW-0378">Hydrolase</keyword>
<dbReference type="InterPro" id="IPR006710">
    <property type="entry name" value="Glyco_hydro_43"/>
</dbReference>
<evidence type="ECO:0000256" key="3">
    <source>
        <dbReference type="ARBA" id="ARBA00022801"/>
    </source>
</evidence>
<evidence type="ECO:0000313" key="6">
    <source>
        <dbReference type="EMBL" id="PWG78173.1"/>
    </source>
</evidence>
<reference evidence="6 7" key="1">
    <citation type="submission" date="2018-04" db="EMBL/GenBank/DDBJ databases">
        <title>Pedobacter chongqingensis sp. nov., isolated from a rottenly hemp rope.</title>
        <authorList>
            <person name="Cai Y."/>
        </authorList>
    </citation>
    <scope>NUCLEOTIDE SEQUENCE [LARGE SCALE GENOMIC DNA]</scope>
    <source>
        <strain evidence="6 7">FJ4-8</strain>
    </source>
</reference>
<dbReference type="EMBL" id="QEAS01000032">
    <property type="protein sequence ID" value="PWG78173.1"/>
    <property type="molecule type" value="Genomic_DNA"/>
</dbReference>
<dbReference type="PANTHER" id="PTHR43301:SF3">
    <property type="entry name" value="ARABINAN ENDO-1,5-ALPHA-L-ARABINOSIDASE A-RELATED"/>
    <property type="match status" value="1"/>
</dbReference>
<sequence length="302" mass="34702">MRNICFLILLFIVSSCSKEVYMFSSFHEPADEGLRFLYSYDGYKWNDLDHVFLKPVIGDQKIIRDPSVAKGPDGTYHLVWTTGWKGTKGFGYASSKDLIHWTNEKSIDVMAKEPETVNVWAPELFYDDEEKQFIIIWASAIPFRFPKGQEDENNNHRMYYTTTKDFKTFSETRLFLDPGFSVIDCVILKQAKGKYVLVLKDNTRPNRNIKVAFSNTPLGPYTNISEPFTDKLTEGPAVVKPGKEWLIYYDSYGTKKYGAAKTYDFKTFEDASKEITVPEGHKHGTIFKVPKKVLEALKREAG</sequence>
<dbReference type="Gene3D" id="2.115.10.20">
    <property type="entry name" value="Glycosyl hydrolase domain, family 43"/>
    <property type="match status" value="1"/>
</dbReference>
<protein>
    <submittedName>
        <fullName evidence="6">Arabinosidase</fullName>
    </submittedName>
</protein>
<dbReference type="SUPFAM" id="SSF75005">
    <property type="entry name" value="Arabinanase/levansucrase/invertase"/>
    <property type="match status" value="1"/>
</dbReference>
<proteinExistence type="inferred from homology"/>
<evidence type="ECO:0000256" key="4">
    <source>
        <dbReference type="ARBA" id="ARBA00023295"/>
    </source>
</evidence>
<evidence type="ECO:0000256" key="1">
    <source>
        <dbReference type="ARBA" id="ARBA00004834"/>
    </source>
</evidence>